<dbReference type="AlphaFoldDB" id="A0A0J7XXF4"/>
<evidence type="ECO:0000256" key="2">
    <source>
        <dbReference type="ARBA" id="ARBA00023015"/>
    </source>
</evidence>
<dbReference type="InterPro" id="IPR036388">
    <property type="entry name" value="WH-like_DNA-bd_sf"/>
</dbReference>
<dbReference type="InterPro" id="IPR000847">
    <property type="entry name" value="LysR_HTH_N"/>
</dbReference>
<evidence type="ECO:0000256" key="1">
    <source>
        <dbReference type="ARBA" id="ARBA00009437"/>
    </source>
</evidence>
<dbReference type="InterPro" id="IPR036390">
    <property type="entry name" value="WH_DNA-bd_sf"/>
</dbReference>
<dbReference type="Pfam" id="PF00126">
    <property type="entry name" value="HTH_1"/>
    <property type="match status" value="1"/>
</dbReference>
<dbReference type="PANTHER" id="PTHR30126:SF39">
    <property type="entry name" value="HTH-TYPE TRANSCRIPTIONAL REGULATOR CYSL"/>
    <property type="match status" value="1"/>
</dbReference>
<dbReference type="PROSITE" id="PS50931">
    <property type="entry name" value="HTH_LYSR"/>
    <property type="match status" value="1"/>
</dbReference>
<reference evidence="6 7" key="1">
    <citation type="journal article" date="2015" name="G3 (Bethesda)">
        <title>Insights into Ongoing Evolution of the Hexachlorocyclohexane Catabolic Pathway from Comparative Genomics of Ten Sphingomonadaceae Strains.</title>
        <authorList>
            <person name="Pearce S.L."/>
            <person name="Oakeshott J.G."/>
            <person name="Pandey G."/>
        </authorList>
    </citation>
    <scope>NUCLEOTIDE SEQUENCE [LARGE SCALE GENOMIC DNA]</scope>
    <source>
        <strain evidence="6 7">LL02</strain>
    </source>
</reference>
<protein>
    <submittedName>
        <fullName evidence="6">LysR family transcriptional regulator</fullName>
    </submittedName>
</protein>
<gene>
    <name evidence="6" type="ORF">V474_14715</name>
</gene>
<dbReference type="InterPro" id="IPR005119">
    <property type="entry name" value="LysR_subst-bd"/>
</dbReference>
<organism evidence="6 7">
    <name type="scientific">Novosphingobium barchaimii LL02</name>
    <dbReference type="NCBI Taxonomy" id="1114963"/>
    <lineage>
        <taxon>Bacteria</taxon>
        <taxon>Pseudomonadati</taxon>
        <taxon>Pseudomonadota</taxon>
        <taxon>Alphaproteobacteria</taxon>
        <taxon>Sphingomonadales</taxon>
        <taxon>Sphingomonadaceae</taxon>
        <taxon>Novosphingobium</taxon>
    </lineage>
</organism>
<keyword evidence="2" id="KW-0805">Transcription regulation</keyword>
<sequence length="315" mass="34305">MSLQRLRTFIEVYRHGSISAAARALDLSQPAVSQHVAGLEGTIGRSLFERRNQGVVPTAAAHELAKDLGDRLDAAEMALAAARVRSEELAGTIQIVGQSDFLSEFVTPHLLPLLDSGMLVRLHAAGPGQLEQLLLDGHCDLGISGFVVNDKRLRSEKLLRQRVRAVAAPAVVAEIEKAADLEAGLQSQPLLAYTFERSLVDFWASRQAITVGTKPVAFMAHNLHALRTLAMSGYGWTVMPEYFCRSQIAEGRLRAIAGPMEDPLMSYYLVWAPSALRNPRTASARQELIRSFHAMEPWGVEGDVNAASGAVERFG</sequence>
<evidence type="ECO:0000256" key="3">
    <source>
        <dbReference type="ARBA" id="ARBA00023125"/>
    </source>
</evidence>
<evidence type="ECO:0000313" key="6">
    <source>
        <dbReference type="EMBL" id="KMS56209.1"/>
    </source>
</evidence>
<evidence type="ECO:0000313" key="7">
    <source>
        <dbReference type="Proteomes" id="UP000052268"/>
    </source>
</evidence>
<dbReference type="OrthoDB" id="7500534at2"/>
<dbReference type="PRINTS" id="PR00039">
    <property type="entry name" value="HTHLYSR"/>
</dbReference>
<evidence type="ECO:0000256" key="4">
    <source>
        <dbReference type="ARBA" id="ARBA00023163"/>
    </source>
</evidence>
<feature type="domain" description="HTH lysR-type" evidence="5">
    <location>
        <begin position="1"/>
        <end position="58"/>
    </location>
</feature>
<dbReference type="PANTHER" id="PTHR30126">
    <property type="entry name" value="HTH-TYPE TRANSCRIPTIONAL REGULATOR"/>
    <property type="match status" value="1"/>
</dbReference>
<evidence type="ECO:0000259" key="5">
    <source>
        <dbReference type="PROSITE" id="PS50931"/>
    </source>
</evidence>
<proteinExistence type="inferred from homology"/>
<dbReference type="CDD" id="cd05466">
    <property type="entry name" value="PBP2_LTTR_substrate"/>
    <property type="match status" value="1"/>
</dbReference>
<dbReference type="EMBL" id="JACU01000004">
    <property type="protein sequence ID" value="KMS56209.1"/>
    <property type="molecule type" value="Genomic_DNA"/>
</dbReference>
<comment type="similarity">
    <text evidence="1">Belongs to the LysR transcriptional regulatory family.</text>
</comment>
<dbReference type="GO" id="GO:0003700">
    <property type="term" value="F:DNA-binding transcription factor activity"/>
    <property type="evidence" value="ECO:0007669"/>
    <property type="project" value="InterPro"/>
</dbReference>
<keyword evidence="7" id="KW-1185">Reference proteome</keyword>
<dbReference type="Gene3D" id="1.10.10.10">
    <property type="entry name" value="Winged helix-like DNA-binding domain superfamily/Winged helix DNA-binding domain"/>
    <property type="match status" value="1"/>
</dbReference>
<comment type="caution">
    <text evidence="6">The sequence shown here is derived from an EMBL/GenBank/DDBJ whole genome shotgun (WGS) entry which is preliminary data.</text>
</comment>
<dbReference type="Pfam" id="PF03466">
    <property type="entry name" value="LysR_substrate"/>
    <property type="match status" value="1"/>
</dbReference>
<dbReference type="Gene3D" id="3.40.190.290">
    <property type="match status" value="1"/>
</dbReference>
<dbReference type="SUPFAM" id="SSF46785">
    <property type="entry name" value="Winged helix' DNA-binding domain"/>
    <property type="match status" value="1"/>
</dbReference>
<dbReference type="RefSeq" id="WP_082699671.1">
    <property type="nucleotide sequence ID" value="NZ_KQ130453.1"/>
</dbReference>
<dbReference type="SUPFAM" id="SSF53850">
    <property type="entry name" value="Periplasmic binding protein-like II"/>
    <property type="match status" value="1"/>
</dbReference>
<dbReference type="PATRIC" id="fig|1114963.3.peg.1766"/>
<dbReference type="Proteomes" id="UP000052268">
    <property type="component" value="Unassembled WGS sequence"/>
</dbReference>
<accession>A0A0J7XXF4</accession>
<keyword evidence="3" id="KW-0238">DNA-binding</keyword>
<dbReference type="GO" id="GO:0000976">
    <property type="term" value="F:transcription cis-regulatory region binding"/>
    <property type="evidence" value="ECO:0007669"/>
    <property type="project" value="TreeGrafter"/>
</dbReference>
<keyword evidence="4" id="KW-0804">Transcription</keyword>
<name>A0A0J7XXF4_9SPHN</name>